<evidence type="ECO:0000259" key="1">
    <source>
        <dbReference type="Pfam" id="PF04536"/>
    </source>
</evidence>
<organism evidence="2 3">
    <name type="scientific">Janthinobacterium lividum</name>
    <dbReference type="NCBI Taxonomy" id="29581"/>
    <lineage>
        <taxon>Bacteria</taxon>
        <taxon>Pseudomonadati</taxon>
        <taxon>Pseudomonadota</taxon>
        <taxon>Betaproteobacteria</taxon>
        <taxon>Burkholderiales</taxon>
        <taxon>Oxalobacteraceae</taxon>
        <taxon>Janthinobacterium</taxon>
    </lineage>
</organism>
<dbReference type="AlphaFoldDB" id="A0A1E8PQB7"/>
<feature type="domain" description="TPM" evidence="1">
    <location>
        <begin position="29"/>
        <end position="149"/>
    </location>
</feature>
<accession>A0A1E8PQB7</accession>
<dbReference type="Proteomes" id="UP000092634">
    <property type="component" value="Unassembled WGS sequence"/>
</dbReference>
<proteinExistence type="predicted"/>
<dbReference type="InterPro" id="IPR007621">
    <property type="entry name" value="TPM_dom"/>
</dbReference>
<dbReference type="Gene3D" id="3.10.310.50">
    <property type="match status" value="1"/>
</dbReference>
<gene>
    <name evidence="2" type="ORF">BA896_003515</name>
</gene>
<evidence type="ECO:0000313" key="2">
    <source>
        <dbReference type="EMBL" id="OFJ48187.1"/>
    </source>
</evidence>
<reference evidence="2 3" key="1">
    <citation type="submission" date="2016-10" db="EMBL/GenBank/DDBJ databases">
        <title>Updated version of Genome Assembly of Janthinobacterium lividum ERGS5:01.</title>
        <authorList>
            <person name="Kumar R."/>
            <person name="Acharya V."/>
            <person name="Singh D."/>
        </authorList>
    </citation>
    <scope>NUCLEOTIDE SEQUENCE [LARGE SCALE GENOMIC DNA]</scope>
    <source>
        <strain evidence="2 3">ERGS5:01</strain>
    </source>
</reference>
<dbReference type="Pfam" id="PF04536">
    <property type="entry name" value="TPM_phosphatase"/>
    <property type="match status" value="1"/>
</dbReference>
<evidence type="ECO:0000313" key="3">
    <source>
        <dbReference type="Proteomes" id="UP000092634"/>
    </source>
</evidence>
<dbReference type="EMBL" id="MAQB02000001">
    <property type="protein sequence ID" value="OFJ48187.1"/>
    <property type="molecule type" value="Genomic_DNA"/>
</dbReference>
<sequence>MTQQLTFGQRCGRALKHLRGTPATARQAFPERTLKAIETVIADGEAMHQAEVRLIVEAALTPGMAYQGVSNRERARALFAEYGVWDTEDNVGVLIYINLAEHQVDIVADRNVGRRITPEQWQDVCRSMTRGFKDGNYHDSTLAALAQLNTLLQSHFPAHGTRGNQLPNEAIVL</sequence>
<name>A0A1E8PQB7_9BURK</name>
<protein>
    <recommendedName>
        <fullName evidence="1">TPM domain-containing protein</fullName>
    </recommendedName>
</protein>
<dbReference type="PANTHER" id="PTHR30373">
    <property type="entry name" value="UPF0603 PROTEIN YGCG"/>
    <property type="match status" value="1"/>
</dbReference>
<dbReference type="PANTHER" id="PTHR30373:SF8">
    <property type="entry name" value="BLL7265 PROTEIN"/>
    <property type="match status" value="1"/>
</dbReference>
<comment type="caution">
    <text evidence="2">The sequence shown here is derived from an EMBL/GenBank/DDBJ whole genome shotgun (WGS) entry which is preliminary data.</text>
</comment>